<protein>
    <submittedName>
        <fullName evidence="2">Uncharacterized protein</fullName>
    </submittedName>
</protein>
<evidence type="ECO:0000313" key="3">
    <source>
        <dbReference type="Proteomes" id="UP000815677"/>
    </source>
</evidence>
<organism evidence="2 3">
    <name type="scientific">Mycena chlorophos</name>
    <name type="common">Agaric fungus</name>
    <name type="synonym">Agaricus chlorophos</name>
    <dbReference type="NCBI Taxonomy" id="658473"/>
    <lineage>
        <taxon>Eukaryota</taxon>
        <taxon>Fungi</taxon>
        <taxon>Dikarya</taxon>
        <taxon>Basidiomycota</taxon>
        <taxon>Agaricomycotina</taxon>
        <taxon>Agaricomycetes</taxon>
        <taxon>Agaricomycetidae</taxon>
        <taxon>Agaricales</taxon>
        <taxon>Marasmiineae</taxon>
        <taxon>Mycenaceae</taxon>
        <taxon>Mycena</taxon>
    </lineage>
</organism>
<evidence type="ECO:0000313" key="2">
    <source>
        <dbReference type="EMBL" id="GAT43906.1"/>
    </source>
</evidence>
<feature type="region of interest" description="Disordered" evidence="1">
    <location>
        <begin position="161"/>
        <end position="198"/>
    </location>
</feature>
<sequence>MQTRQQAKAQADAERAAAAIAAVVPLAQAPARSPSPFSSTLSSLTPTPSGSFVAHVQPSDSQLSPVPTNTNNNDAHESTRPAAIIARAFGLPHFPAPNELTTPQHSINPYYPPEVFETPRAPPRRPAHVPTERELRTAEWARDVEVANGMQLTRTGTLLVSSGTEVEGEGEEGEDIGKGTGLGSAFHSPVQRRDTSRALRRVQPVKTRVINPETGEFL</sequence>
<name>A0ABQ0KYC0_MYCCL</name>
<feature type="compositionally biased region" description="Low complexity" evidence="1">
    <location>
        <begin position="29"/>
        <end position="52"/>
    </location>
</feature>
<feature type="region of interest" description="Disordered" evidence="1">
    <location>
        <begin position="29"/>
        <end position="76"/>
    </location>
</feature>
<gene>
    <name evidence="2" type="ORF">MCHLO_01569</name>
</gene>
<proteinExistence type="predicted"/>
<feature type="compositionally biased region" description="Polar residues" evidence="1">
    <location>
        <begin position="58"/>
        <end position="73"/>
    </location>
</feature>
<keyword evidence="3" id="KW-1185">Reference proteome</keyword>
<evidence type="ECO:0000256" key="1">
    <source>
        <dbReference type="SAM" id="MobiDB-lite"/>
    </source>
</evidence>
<dbReference type="EMBL" id="DF839448">
    <property type="protein sequence ID" value="GAT43906.1"/>
    <property type="molecule type" value="Genomic_DNA"/>
</dbReference>
<reference evidence="2" key="1">
    <citation type="submission" date="2014-09" db="EMBL/GenBank/DDBJ databases">
        <title>Genome sequence of the luminous mushroom Mycena chlorophos for searching fungal bioluminescence genes.</title>
        <authorList>
            <person name="Tanaka Y."/>
            <person name="Kasuga D."/>
            <person name="Oba Y."/>
            <person name="Hase S."/>
            <person name="Sato K."/>
            <person name="Oba Y."/>
            <person name="Sakakibara Y."/>
        </authorList>
    </citation>
    <scope>NUCLEOTIDE SEQUENCE</scope>
</reference>
<dbReference type="Proteomes" id="UP000815677">
    <property type="component" value="Unassembled WGS sequence"/>
</dbReference>
<accession>A0ABQ0KYC0</accession>